<accession>A0A1X0DIR1</accession>
<dbReference type="AlphaFoldDB" id="A0A1X0DIR1"/>
<feature type="transmembrane region" description="Helical" evidence="2">
    <location>
        <begin position="54"/>
        <end position="76"/>
    </location>
</feature>
<dbReference type="RefSeq" id="WP_083074756.1">
    <property type="nucleotide sequence ID" value="NZ_AP022615.1"/>
</dbReference>
<evidence type="ECO:0000256" key="1">
    <source>
        <dbReference type="SAM" id="MobiDB-lite"/>
    </source>
</evidence>
<keyword evidence="4" id="KW-1185">Reference proteome</keyword>
<feature type="transmembrane region" description="Helical" evidence="2">
    <location>
        <begin position="130"/>
        <end position="151"/>
    </location>
</feature>
<evidence type="ECO:0000313" key="4">
    <source>
        <dbReference type="Proteomes" id="UP000192566"/>
    </source>
</evidence>
<protein>
    <submittedName>
        <fullName evidence="3">Uncharacterized protein</fullName>
    </submittedName>
</protein>
<dbReference type="OrthoDB" id="4372702at2"/>
<keyword evidence="2" id="KW-0812">Transmembrane</keyword>
<evidence type="ECO:0000313" key="3">
    <source>
        <dbReference type="EMBL" id="ORA72245.1"/>
    </source>
</evidence>
<comment type="caution">
    <text evidence="3">The sequence shown here is derived from an EMBL/GenBank/DDBJ whole genome shotgun (WGS) entry which is preliminary data.</text>
</comment>
<dbReference type="Proteomes" id="UP000192566">
    <property type="component" value="Unassembled WGS sequence"/>
</dbReference>
<reference evidence="3 4" key="1">
    <citation type="submission" date="2017-02" db="EMBL/GenBank/DDBJ databases">
        <title>The new phylogeny of genus Mycobacterium.</title>
        <authorList>
            <person name="Tortoli E."/>
            <person name="Trovato A."/>
            <person name="Cirillo D.M."/>
        </authorList>
    </citation>
    <scope>NUCLEOTIDE SEQUENCE [LARGE SCALE GENOMIC DNA]</scope>
    <source>
        <strain evidence="3 4">DSM 44471</strain>
    </source>
</reference>
<proteinExistence type="predicted"/>
<feature type="region of interest" description="Disordered" evidence="1">
    <location>
        <begin position="177"/>
        <end position="222"/>
    </location>
</feature>
<dbReference type="STRING" id="53376.BST25_14875"/>
<keyword evidence="2" id="KW-1133">Transmembrane helix</keyword>
<dbReference type="InterPro" id="IPR011746">
    <property type="entry name" value="Trp_synth-assoc_CHP"/>
</dbReference>
<evidence type="ECO:0000256" key="2">
    <source>
        <dbReference type="SAM" id="Phobius"/>
    </source>
</evidence>
<feature type="compositionally biased region" description="Basic and acidic residues" evidence="1">
    <location>
        <begin position="180"/>
        <end position="222"/>
    </location>
</feature>
<keyword evidence="2" id="KW-0472">Membrane</keyword>
<gene>
    <name evidence="3" type="ORF">BST25_14875</name>
</gene>
<dbReference type="Pfam" id="PF09534">
    <property type="entry name" value="Trp_oprn_chp"/>
    <property type="match status" value="1"/>
</dbReference>
<feature type="transmembrane region" description="Helical" evidence="2">
    <location>
        <begin position="83"/>
        <end position="105"/>
    </location>
</feature>
<dbReference type="EMBL" id="MVHR01000021">
    <property type="protein sequence ID" value="ORA72245.1"/>
    <property type="molecule type" value="Genomic_DNA"/>
</dbReference>
<dbReference type="InterPro" id="IPR019051">
    <property type="entry name" value="Trp_biosyn_TM_oprn/chp"/>
</dbReference>
<name>A0A1X0DIR1_MYCHE</name>
<organism evidence="3 4">
    <name type="scientific">Mycobacterium heidelbergense</name>
    <dbReference type="NCBI Taxonomy" id="53376"/>
    <lineage>
        <taxon>Bacteria</taxon>
        <taxon>Bacillati</taxon>
        <taxon>Actinomycetota</taxon>
        <taxon>Actinomycetes</taxon>
        <taxon>Mycobacteriales</taxon>
        <taxon>Mycobacteriaceae</taxon>
        <taxon>Mycobacterium</taxon>
        <taxon>Mycobacterium simiae complex</taxon>
    </lineage>
</organism>
<sequence length="222" mass="23442">MAETRRGRLAIRIAQLLLAVAAGALWAASRLPWVVIRSFDGLGQPKEVTLSGASWSTALLPLALLMLAAAVAALAVRGRPLRALAGLLAAASLAVGYLGVSLWVIPDVAMRGADLAHVSVMSLVGTERRYWGAGLAVAASVCTLIAAVLLMRSASDSRSARESATKYAAPATRRSNVLREGADGAMLERPETPEMSERMIWDALDEGRDPTDRPRGSDTEGR</sequence>
<dbReference type="NCBIfam" id="TIGR02234">
    <property type="entry name" value="trp_oprn_chp"/>
    <property type="match status" value="1"/>
</dbReference>